<dbReference type="InterPro" id="IPR001005">
    <property type="entry name" value="SANT/Myb"/>
</dbReference>
<name>A0A8H5WH43_FUSHE</name>
<feature type="compositionally biased region" description="Polar residues" evidence="1">
    <location>
        <begin position="19"/>
        <end position="28"/>
    </location>
</feature>
<comment type="caution">
    <text evidence="3">The sequence shown here is derived from an EMBL/GenBank/DDBJ whole genome shotgun (WGS) entry which is preliminary data.</text>
</comment>
<dbReference type="CDD" id="cd00167">
    <property type="entry name" value="SANT"/>
    <property type="match status" value="1"/>
</dbReference>
<proteinExistence type="predicted"/>
<dbReference type="OrthoDB" id="10282157at2759"/>
<dbReference type="InterPro" id="IPR009057">
    <property type="entry name" value="Homeodomain-like_sf"/>
</dbReference>
<protein>
    <recommendedName>
        <fullName evidence="2">Myb-like domain-containing protein</fullName>
    </recommendedName>
</protein>
<feature type="compositionally biased region" description="Basic and acidic residues" evidence="1">
    <location>
        <begin position="597"/>
        <end position="623"/>
    </location>
</feature>
<feature type="compositionally biased region" description="Polar residues" evidence="1">
    <location>
        <begin position="108"/>
        <end position="122"/>
    </location>
</feature>
<evidence type="ECO:0000313" key="4">
    <source>
        <dbReference type="Proteomes" id="UP000567885"/>
    </source>
</evidence>
<feature type="compositionally biased region" description="Acidic residues" evidence="1">
    <location>
        <begin position="64"/>
        <end position="73"/>
    </location>
</feature>
<feature type="region of interest" description="Disordered" evidence="1">
    <location>
        <begin position="587"/>
        <end position="642"/>
    </location>
</feature>
<accession>A0A8H5WH43</accession>
<dbReference type="SMART" id="SM00717">
    <property type="entry name" value="SANT"/>
    <property type="match status" value="1"/>
</dbReference>
<organism evidence="3 4">
    <name type="scientific">Fusarium heterosporum</name>
    <dbReference type="NCBI Taxonomy" id="42747"/>
    <lineage>
        <taxon>Eukaryota</taxon>
        <taxon>Fungi</taxon>
        <taxon>Dikarya</taxon>
        <taxon>Ascomycota</taxon>
        <taxon>Pezizomycotina</taxon>
        <taxon>Sordariomycetes</taxon>
        <taxon>Hypocreomycetidae</taxon>
        <taxon>Hypocreales</taxon>
        <taxon>Nectriaceae</taxon>
        <taxon>Fusarium</taxon>
        <taxon>Fusarium heterosporum species complex</taxon>
    </lineage>
</organism>
<dbReference type="AlphaFoldDB" id="A0A8H5WH43"/>
<evidence type="ECO:0000259" key="2">
    <source>
        <dbReference type="PROSITE" id="PS50090"/>
    </source>
</evidence>
<dbReference type="Proteomes" id="UP000567885">
    <property type="component" value="Unassembled WGS sequence"/>
</dbReference>
<dbReference type="SUPFAM" id="SSF46689">
    <property type="entry name" value="Homeodomain-like"/>
    <property type="match status" value="1"/>
</dbReference>
<feature type="region of interest" description="Disordered" evidence="1">
    <location>
        <begin position="104"/>
        <end position="169"/>
    </location>
</feature>
<dbReference type="EMBL" id="JAAGWQ010000260">
    <property type="protein sequence ID" value="KAF5657993.1"/>
    <property type="molecule type" value="Genomic_DNA"/>
</dbReference>
<dbReference type="PROSITE" id="PS50090">
    <property type="entry name" value="MYB_LIKE"/>
    <property type="match status" value="1"/>
</dbReference>
<evidence type="ECO:0000256" key="1">
    <source>
        <dbReference type="SAM" id="MobiDB-lite"/>
    </source>
</evidence>
<sequence>MTDPQSPLPGRIKKEEPPNGNSNLNLFSEQEEDYLSDRKDKNGWKYEQDLTDDESWEENKDEPSDFEIEDNNPEAEASRASLRNLATTPGDVLLPYPIRGGSAVSLPQDISTQSPSSDTPRSGSILEHFDPRSRHRTYTSSGDSEVTYNGDDEIVPSASSENYTEGSGDVQAKIESTGQDVLLPNDSVPNPLVLSTEDQLLNVVIRSIKECEETYGNSDDFTEFELRCHHNERHRWVQSIDEFVPWSLDEELALLKSGHKNRGEWEEAKDELPGRKPEDCKRRYKSIKPKGYEEFDVKISRGTSNQMIYRGIFHCCYLITKPLAMKWVKMFPGISADWPTGVRKIIGEDMNLTQNELTILLTHLLTMAVNCDLAARNIGEGAQKLLDGAIKMANSESNQGSPSSMAATEALKMLSDLVEWEMKADEDPLFHLTIKVQCGEGSRLHGILKVCFQSESTSKNCDEAKGQGVEKVVGNNSTLEDDIFDYVTALDDINKHKWKSLALEAAMLIRENKIYHYKSAKPPAWPDNVPWTEAWTKKRESPKDCIRLFARHIAECVRKRKLSDAKDFIVDNMPGERREEVRTKMISGIQRIVSKHTTKDSRSEAVESSNHDASGRKRAREESMDGGQNKRRRHLISIQNTSPEYEEKKEALRVLSTCIPVILRGAGVTDERMMSPASELEGEETHSGQLEKILEVFHRLKEDLSEGPVEG</sequence>
<keyword evidence="4" id="KW-1185">Reference proteome</keyword>
<feature type="domain" description="Myb-like" evidence="2">
    <location>
        <begin position="245"/>
        <end position="288"/>
    </location>
</feature>
<evidence type="ECO:0000313" key="3">
    <source>
        <dbReference type="EMBL" id="KAF5657993.1"/>
    </source>
</evidence>
<dbReference type="Gene3D" id="1.10.10.60">
    <property type="entry name" value="Homeodomain-like"/>
    <property type="match status" value="1"/>
</dbReference>
<reference evidence="3 4" key="1">
    <citation type="submission" date="2020-05" db="EMBL/GenBank/DDBJ databases">
        <title>Identification and distribution of gene clusters putatively required for synthesis of sphingolipid metabolism inhibitors in phylogenetically diverse species of the filamentous fungus Fusarium.</title>
        <authorList>
            <person name="Kim H.-S."/>
            <person name="Busman M."/>
            <person name="Brown D.W."/>
            <person name="Divon H."/>
            <person name="Uhlig S."/>
            <person name="Proctor R.H."/>
        </authorList>
    </citation>
    <scope>NUCLEOTIDE SEQUENCE [LARGE SCALE GENOMIC DNA]</scope>
    <source>
        <strain evidence="3 4">NRRL 20693</strain>
    </source>
</reference>
<gene>
    <name evidence="3" type="ORF">FHETE_10120</name>
</gene>
<feature type="region of interest" description="Disordered" evidence="1">
    <location>
        <begin position="1"/>
        <end position="79"/>
    </location>
</feature>
<feature type="compositionally biased region" description="Basic and acidic residues" evidence="1">
    <location>
        <begin position="35"/>
        <end position="48"/>
    </location>
</feature>
<feature type="compositionally biased region" description="Polar residues" evidence="1">
    <location>
        <begin position="138"/>
        <end position="147"/>
    </location>
</feature>